<evidence type="ECO:0000313" key="1">
    <source>
        <dbReference type="EMBL" id="JAC67688.1"/>
    </source>
</evidence>
<gene>
    <name evidence="1" type="ORF">TSPGSL018_10512</name>
</gene>
<organism evidence="1">
    <name type="scientific">Tetraselmis sp. GSL018</name>
    <dbReference type="NCBI Taxonomy" id="582737"/>
    <lineage>
        <taxon>Eukaryota</taxon>
        <taxon>Viridiplantae</taxon>
        <taxon>Chlorophyta</taxon>
        <taxon>core chlorophytes</taxon>
        <taxon>Chlorodendrophyceae</taxon>
        <taxon>Chlorodendrales</taxon>
        <taxon>Chlorodendraceae</taxon>
        <taxon>Tetraselmis</taxon>
    </lineage>
</organism>
<name>A0A061R6T8_9CHLO</name>
<dbReference type="EMBL" id="GBEZ01018790">
    <property type="protein sequence ID" value="JAC67688.1"/>
    <property type="molecule type" value="Transcribed_RNA"/>
</dbReference>
<reference evidence="1" key="1">
    <citation type="submission" date="2014-05" db="EMBL/GenBank/DDBJ databases">
        <title>The transcriptome of the halophilic microalga Tetraselmis sp. GSL018 isolated from the Great Salt Lake, Utah.</title>
        <authorList>
            <person name="Jinkerson R.E."/>
            <person name="D'Adamo S."/>
            <person name="Posewitz M.C."/>
        </authorList>
    </citation>
    <scope>NUCLEOTIDE SEQUENCE</scope>
    <source>
        <strain evidence="1">GSL018</strain>
    </source>
</reference>
<accession>A0A061R6T8</accession>
<dbReference type="AlphaFoldDB" id="A0A061R6T8"/>
<proteinExistence type="predicted"/>
<feature type="non-terminal residue" evidence="1">
    <location>
        <position position="1"/>
    </location>
</feature>
<protein>
    <submittedName>
        <fullName evidence="1">Uncharacterized protein</fullName>
    </submittedName>
</protein>
<sequence>GLRRVRRTHFLPNDLEDKVHGKTGLRYFYCLISAVERCSHRLLLQTGGSNLVRGTAVFWNVTVLLYQGHIF</sequence>